<dbReference type="AlphaFoldDB" id="A0A182NMU5"/>
<proteinExistence type="predicted"/>
<feature type="transmembrane region" description="Helical" evidence="11">
    <location>
        <begin position="530"/>
        <end position="552"/>
    </location>
</feature>
<keyword evidence="14" id="KW-1185">Reference proteome</keyword>
<dbReference type="EnsemblMetazoa" id="ADIR008980-RA">
    <property type="protein sequence ID" value="ADIR008980-PA"/>
    <property type="gene ID" value="ADIR008980"/>
</dbReference>
<dbReference type="SMART" id="SM00248">
    <property type="entry name" value="ANK"/>
    <property type="match status" value="5"/>
</dbReference>
<evidence type="ECO:0000256" key="11">
    <source>
        <dbReference type="SAM" id="Phobius"/>
    </source>
</evidence>
<keyword evidence="4 11" id="KW-0812">Transmembrane</keyword>
<organism evidence="13 14">
    <name type="scientific">Anopheles dirus</name>
    <dbReference type="NCBI Taxonomy" id="7168"/>
    <lineage>
        <taxon>Eukaryota</taxon>
        <taxon>Metazoa</taxon>
        <taxon>Ecdysozoa</taxon>
        <taxon>Arthropoda</taxon>
        <taxon>Hexapoda</taxon>
        <taxon>Insecta</taxon>
        <taxon>Pterygota</taxon>
        <taxon>Neoptera</taxon>
        <taxon>Endopterygota</taxon>
        <taxon>Diptera</taxon>
        <taxon>Nematocera</taxon>
        <taxon>Culicoidea</taxon>
        <taxon>Culicidae</taxon>
        <taxon>Anophelinae</taxon>
        <taxon>Anopheles</taxon>
    </lineage>
</organism>
<dbReference type="GO" id="GO:0034703">
    <property type="term" value="C:cation channel complex"/>
    <property type="evidence" value="ECO:0007669"/>
    <property type="project" value="UniProtKB-ARBA"/>
</dbReference>
<dbReference type="Gene3D" id="1.25.40.20">
    <property type="entry name" value="Ankyrin repeat-containing domain"/>
    <property type="match status" value="2"/>
</dbReference>
<feature type="domain" description="Ion transport" evidence="12">
    <location>
        <begin position="528"/>
        <end position="774"/>
    </location>
</feature>
<sequence>MSSQKFLHLSLTNPQLALVASFREKKLTEFKLALRNGANVNIRDRGSIYSVFELACKASGKKEFIKACVENKALLSENRAKCAPPCQRVFSACDLLLSFIDELLRIHVITVLLFIFQSNPFTKECPLHLAVQSLDSENIAVLLETESTLYVDQKFEDRTALYLLFEQIDSDNWEPTFECIKLLLKYHANINTTDENSTSAIALLVRGTDDWRKTILEYCLGNYKVNVDFRRGQARKAIEKNFPGTHIPSYEMGNVTVEMLRNKLNADTDTGFLEDYNAYCFKNQGAENKGLSENDCKDLLSVTVTSPAKLRAAQRLVDGKFTRSLLSGLLAKCCNRGNVQMLEWLLTIIPDHEVVLVNEDPLLSLLVKQIDVYKDKNKCPFFKIMKILLNDPRTEIDKEDSKHRTALYYAVKYKITHALELLLAKGAYIGGVDLFGDLPISGMDSSLLEKHLDSCVTNNDRKPGDDDYEVKINFSNFIPPVRKFRPGLPYEDEMGPILQMAQSSDKKRLLRHPVISSILLLKWLKLVNFFYINLVICTVFFVSFTIYVVFYYGRDNTPFKLLAYTFSIGGWMYLIIREWIQFLLNMRVYVRSMENGMEVLLIVASGVVLMRDFDDETRRVMSVLVILLSALEFTLLIGNLPVLSISTHMVMLKTVSKNFLKCLVLYSIILLAFAFSFHTLFRTNSSETKTDKVPATTNGNGDDDDQFNQFGEVPLALMKTAVMLTGEFEAANIKFQQSSLSYFVFALFLFFVSIVLFNLMNGLAVSDTTTIKAESEIIGITQRVFVINKYENALKTSKPARCLTKFLPKFLTPKSLQLFPRDAPLKFIAVKPNQSNEIFKSTPVDRYIHDVEKGDVEMDKKLEGDGLLERNKTLGTDCCMMSCLNNMDGKIVKYALEILHSHQENVGSTEYRLSVMEKNVDRIMEEQMELKELIQSLVTTLQSRQ</sequence>
<dbReference type="GO" id="GO:0005216">
    <property type="term" value="F:monoatomic ion channel activity"/>
    <property type="evidence" value="ECO:0007669"/>
    <property type="project" value="InterPro"/>
</dbReference>
<comment type="subcellular location">
    <subcellularLocation>
        <location evidence="1">Membrane</location>
        <topology evidence="1">Multi-pass membrane protein</topology>
    </subcellularLocation>
</comment>
<evidence type="ECO:0000256" key="3">
    <source>
        <dbReference type="ARBA" id="ARBA00022606"/>
    </source>
</evidence>
<dbReference type="InterPro" id="IPR052076">
    <property type="entry name" value="TRP_cation_channel"/>
</dbReference>
<feature type="transmembrane region" description="Helical" evidence="11">
    <location>
        <begin position="663"/>
        <end position="681"/>
    </location>
</feature>
<evidence type="ECO:0000256" key="6">
    <source>
        <dbReference type="ARBA" id="ARBA00022989"/>
    </source>
</evidence>
<keyword evidence="7" id="KW-0040">ANK repeat</keyword>
<evidence type="ECO:0000259" key="12">
    <source>
        <dbReference type="Pfam" id="PF00520"/>
    </source>
</evidence>
<feature type="transmembrane region" description="Helical" evidence="11">
    <location>
        <begin position="740"/>
        <end position="760"/>
    </location>
</feature>
<keyword evidence="10" id="KW-0407">Ion channel</keyword>
<feature type="transmembrane region" description="Helical" evidence="11">
    <location>
        <begin position="559"/>
        <end position="576"/>
    </location>
</feature>
<protein>
    <recommendedName>
        <fullName evidence="12">Ion transport domain-containing protein</fullName>
    </recommendedName>
</protein>
<keyword evidence="9 11" id="KW-0472">Membrane</keyword>
<feature type="transmembrane region" description="Helical" evidence="11">
    <location>
        <begin position="620"/>
        <end position="643"/>
    </location>
</feature>
<accession>A0A182NMU5</accession>
<dbReference type="STRING" id="7168.A0A182NMU5"/>
<evidence type="ECO:0000256" key="9">
    <source>
        <dbReference type="ARBA" id="ARBA00023136"/>
    </source>
</evidence>
<evidence type="ECO:0000256" key="1">
    <source>
        <dbReference type="ARBA" id="ARBA00004141"/>
    </source>
</evidence>
<dbReference type="PANTHER" id="PTHR47143:SF4">
    <property type="entry name" value="TRANSIENT RECEPTOR POTENTIAL CATION CHANNEL PROTEIN PAINLESS"/>
    <property type="match status" value="1"/>
</dbReference>
<evidence type="ECO:0000313" key="13">
    <source>
        <dbReference type="EnsemblMetazoa" id="ADIR008980-PA"/>
    </source>
</evidence>
<reference evidence="14" key="1">
    <citation type="submission" date="2013-03" db="EMBL/GenBank/DDBJ databases">
        <title>The Genome Sequence of Anopheles dirus WRAIR2.</title>
        <authorList>
            <consortium name="The Broad Institute Genomics Platform"/>
            <person name="Neafsey D.E."/>
            <person name="Walton C."/>
            <person name="Walker B."/>
            <person name="Young S.K."/>
            <person name="Zeng Q."/>
            <person name="Gargeya S."/>
            <person name="Fitzgerald M."/>
            <person name="Haas B."/>
            <person name="Abouelleil A."/>
            <person name="Allen A.W."/>
            <person name="Alvarado L."/>
            <person name="Arachchi H.M."/>
            <person name="Berlin A.M."/>
            <person name="Chapman S.B."/>
            <person name="Gainer-Dewar J."/>
            <person name="Goldberg J."/>
            <person name="Griggs A."/>
            <person name="Gujja S."/>
            <person name="Hansen M."/>
            <person name="Howarth C."/>
            <person name="Imamovic A."/>
            <person name="Ireland A."/>
            <person name="Larimer J."/>
            <person name="McCowan C."/>
            <person name="Murphy C."/>
            <person name="Pearson M."/>
            <person name="Poon T.W."/>
            <person name="Priest M."/>
            <person name="Roberts A."/>
            <person name="Saif S."/>
            <person name="Shea T."/>
            <person name="Sisk P."/>
            <person name="Sykes S."/>
            <person name="Wortman J."/>
            <person name="Nusbaum C."/>
            <person name="Birren B."/>
        </authorList>
    </citation>
    <scope>NUCLEOTIDE SEQUENCE [LARGE SCALE GENOMIC DNA]</scope>
    <source>
        <strain evidence="14">WRAIR2</strain>
    </source>
</reference>
<name>A0A182NMU5_9DIPT</name>
<keyword evidence="2" id="KW-0813">Transport</keyword>
<reference evidence="13" key="2">
    <citation type="submission" date="2020-05" db="UniProtKB">
        <authorList>
            <consortium name="EnsemblMetazoa"/>
        </authorList>
    </citation>
    <scope>IDENTIFICATION</scope>
    <source>
        <strain evidence="13">WRAIR2</strain>
    </source>
</reference>
<dbReference type="InterPro" id="IPR002110">
    <property type="entry name" value="Ankyrin_rpt"/>
</dbReference>
<evidence type="ECO:0000256" key="10">
    <source>
        <dbReference type="ARBA" id="ARBA00023303"/>
    </source>
</evidence>
<dbReference type="SUPFAM" id="SSF48403">
    <property type="entry name" value="Ankyrin repeat"/>
    <property type="match status" value="1"/>
</dbReference>
<keyword evidence="8" id="KW-0406">Ion transport</keyword>
<dbReference type="Proteomes" id="UP000075884">
    <property type="component" value="Unassembled WGS sequence"/>
</dbReference>
<evidence type="ECO:0000256" key="2">
    <source>
        <dbReference type="ARBA" id="ARBA00022448"/>
    </source>
</evidence>
<keyword evidence="5" id="KW-0677">Repeat</keyword>
<keyword evidence="3" id="KW-0716">Sensory transduction</keyword>
<keyword evidence="6 11" id="KW-1133">Transmembrane helix</keyword>
<dbReference type="PANTHER" id="PTHR47143">
    <property type="entry name" value="TRANSIENT RECEPTOR POTENTIAL CATION CHANNEL PROTEIN PAINLESS"/>
    <property type="match status" value="1"/>
</dbReference>
<evidence type="ECO:0000256" key="8">
    <source>
        <dbReference type="ARBA" id="ARBA00023065"/>
    </source>
</evidence>
<evidence type="ECO:0000256" key="4">
    <source>
        <dbReference type="ARBA" id="ARBA00022692"/>
    </source>
</evidence>
<evidence type="ECO:0000256" key="5">
    <source>
        <dbReference type="ARBA" id="ARBA00022737"/>
    </source>
</evidence>
<dbReference type="VEuPathDB" id="VectorBase:ADIR008980"/>
<evidence type="ECO:0000313" key="14">
    <source>
        <dbReference type="Proteomes" id="UP000075884"/>
    </source>
</evidence>
<evidence type="ECO:0000256" key="7">
    <source>
        <dbReference type="ARBA" id="ARBA00023043"/>
    </source>
</evidence>
<dbReference type="InterPro" id="IPR036770">
    <property type="entry name" value="Ankyrin_rpt-contain_sf"/>
</dbReference>
<dbReference type="InterPro" id="IPR005821">
    <property type="entry name" value="Ion_trans_dom"/>
</dbReference>
<dbReference type="Pfam" id="PF00520">
    <property type="entry name" value="Ion_trans"/>
    <property type="match status" value="1"/>
</dbReference>